<dbReference type="PANTHER" id="PTHR31301:SF153">
    <property type="entry name" value="LOB DOMAIN-CONTAINING PROTEIN 26"/>
    <property type="match status" value="1"/>
</dbReference>
<evidence type="ECO:0000313" key="4">
    <source>
        <dbReference type="Proteomes" id="UP001417504"/>
    </source>
</evidence>
<protein>
    <recommendedName>
        <fullName evidence="2">LOB domain-containing protein</fullName>
    </recommendedName>
</protein>
<sequence length="136" mass="15551">MSNSTRCAVCKLLRRRCPEDCILSPYFPSNNPQRFSSVHKIFGAGNITRMLKSLPVDQRAIAADCMSYEAERRVEDPVYGCGKIIYRLQKKKNEIELELAKARSEIVFHSAVDTQQQQQQQVLWSITNATQQSDQV</sequence>
<reference evidence="3 4" key="1">
    <citation type="submission" date="2024-01" db="EMBL/GenBank/DDBJ databases">
        <title>Genome assemblies of Stephania.</title>
        <authorList>
            <person name="Yang L."/>
        </authorList>
    </citation>
    <scope>NUCLEOTIDE SEQUENCE [LARGE SCALE GENOMIC DNA]</scope>
    <source>
        <strain evidence="3">QJT</strain>
        <tissue evidence="3">Leaf</tissue>
    </source>
</reference>
<dbReference type="InterPro" id="IPR004883">
    <property type="entry name" value="LOB"/>
</dbReference>
<evidence type="ECO:0000313" key="3">
    <source>
        <dbReference type="EMBL" id="KAK9097451.1"/>
    </source>
</evidence>
<comment type="similarity">
    <text evidence="1">Belongs to the LOB domain-containing protein family.</text>
</comment>
<name>A0AAP0EQC5_9MAGN</name>
<dbReference type="PANTHER" id="PTHR31301">
    <property type="entry name" value="LOB DOMAIN-CONTAINING PROTEIN 4-RELATED"/>
    <property type="match status" value="1"/>
</dbReference>
<accession>A0AAP0EQC5</accession>
<evidence type="ECO:0000256" key="1">
    <source>
        <dbReference type="ARBA" id="ARBA00005474"/>
    </source>
</evidence>
<feature type="domain" description="LOB" evidence="2">
    <location>
        <begin position="5"/>
        <end position="106"/>
    </location>
</feature>
<comment type="caution">
    <text evidence="3">The sequence shown here is derived from an EMBL/GenBank/DDBJ whole genome shotgun (WGS) entry which is preliminary data.</text>
</comment>
<dbReference type="Pfam" id="PF03195">
    <property type="entry name" value="LOB"/>
    <property type="match status" value="1"/>
</dbReference>
<dbReference type="Proteomes" id="UP001417504">
    <property type="component" value="Unassembled WGS sequence"/>
</dbReference>
<dbReference type="AlphaFoldDB" id="A0AAP0EQC5"/>
<keyword evidence="4" id="KW-1185">Reference proteome</keyword>
<evidence type="ECO:0000259" key="2">
    <source>
        <dbReference type="PROSITE" id="PS50891"/>
    </source>
</evidence>
<organism evidence="3 4">
    <name type="scientific">Stephania japonica</name>
    <dbReference type="NCBI Taxonomy" id="461633"/>
    <lineage>
        <taxon>Eukaryota</taxon>
        <taxon>Viridiplantae</taxon>
        <taxon>Streptophyta</taxon>
        <taxon>Embryophyta</taxon>
        <taxon>Tracheophyta</taxon>
        <taxon>Spermatophyta</taxon>
        <taxon>Magnoliopsida</taxon>
        <taxon>Ranunculales</taxon>
        <taxon>Menispermaceae</taxon>
        <taxon>Menispermoideae</taxon>
        <taxon>Cissampelideae</taxon>
        <taxon>Stephania</taxon>
    </lineage>
</organism>
<dbReference type="PROSITE" id="PS50891">
    <property type="entry name" value="LOB"/>
    <property type="match status" value="1"/>
</dbReference>
<proteinExistence type="inferred from homology"/>
<gene>
    <name evidence="3" type="ORF">Sjap_022948</name>
</gene>
<dbReference type="EMBL" id="JBBNAE010000009">
    <property type="protein sequence ID" value="KAK9097451.1"/>
    <property type="molecule type" value="Genomic_DNA"/>
</dbReference>